<comment type="caution">
    <text evidence="1">The sequence shown here is derived from an EMBL/GenBank/DDBJ whole genome shotgun (WGS) entry which is preliminary data.</text>
</comment>
<evidence type="ECO:0000313" key="2">
    <source>
        <dbReference type="Proteomes" id="UP000298327"/>
    </source>
</evidence>
<reference evidence="1 2" key="1">
    <citation type="submission" date="2019-02" db="EMBL/GenBank/DDBJ databases">
        <title>Genome sequencing of the rare red list fungi Dentipellis fragilis.</title>
        <authorList>
            <person name="Buettner E."/>
            <person name="Kellner H."/>
        </authorList>
    </citation>
    <scope>NUCLEOTIDE SEQUENCE [LARGE SCALE GENOMIC DNA]</scope>
    <source>
        <strain evidence="1 2">DSM 105465</strain>
    </source>
</reference>
<accession>A0A4Y9XR23</accession>
<name>A0A4Y9XR23_9AGAM</name>
<proteinExistence type="predicted"/>
<dbReference type="OrthoDB" id="2745718at2759"/>
<dbReference type="Proteomes" id="UP000298327">
    <property type="component" value="Unassembled WGS sequence"/>
</dbReference>
<dbReference type="AlphaFoldDB" id="A0A4Y9XR23"/>
<organism evidence="1 2">
    <name type="scientific">Dentipellis fragilis</name>
    <dbReference type="NCBI Taxonomy" id="205917"/>
    <lineage>
        <taxon>Eukaryota</taxon>
        <taxon>Fungi</taxon>
        <taxon>Dikarya</taxon>
        <taxon>Basidiomycota</taxon>
        <taxon>Agaricomycotina</taxon>
        <taxon>Agaricomycetes</taxon>
        <taxon>Russulales</taxon>
        <taxon>Hericiaceae</taxon>
        <taxon>Dentipellis</taxon>
    </lineage>
</organism>
<protein>
    <submittedName>
        <fullName evidence="1">Uncharacterized protein</fullName>
    </submittedName>
</protein>
<feature type="non-terminal residue" evidence="1">
    <location>
        <position position="497"/>
    </location>
</feature>
<evidence type="ECO:0000313" key="1">
    <source>
        <dbReference type="EMBL" id="TFY50989.1"/>
    </source>
</evidence>
<keyword evidence="2" id="KW-1185">Reference proteome</keyword>
<dbReference type="EMBL" id="SEOQ01001642">
    <property type="protein sequence ID" value="TFY50989.1"/>
    <property type="molecule type" value="Genomic_DNA"/>
</dbReference>
<gene>
    <name evidence="1" type="ORF">EVG20_g11221</name>
</gene>
<sequence>MTTQLPVPLAYKNVFVCCSIAVRAGAVPLIGCIQPSLVPFKTTGCRTALTSFAICYLMTPALETRRASTPSQWYWIRSPPASTNSPYPSTDARMLLEKFAIDASQDLLVLLEENFPDTSHLMWNDNDNVHGAGFTIYLRTLSSRGQQAHPACMNPVLVYEFPTYFWDEADVKSLTLTTHTVGVHAYDGVADCIAIWDWQEGELKADMNSRDAGFSLVGFCFLTPTEFIVISNTRTGRHNDTMYLHMFIAVGRRSQDASNWEDDAGVVHVVRFAFPSLSGEDISMTSHVYTGSFAPIRQDPAPFSPAWAARIYALRLHARYEDRNQRRKSDFILFIHLRDLTKLVMKYDVMDSGKGEPPVVPWREWGPDHTRLFVQDLPSKEQGAFYRLDRIGTYEPSQEWIHGTRAVCTVADPRTQGPLVTQVLDFNTRDRGRGPVPMPAVPDGRTPTEALLVTEATTVRRPEIFKEPITTRLPYYTGLRPKTRHYLRKDHRGMGAM</sequence>